<dbReference type="HOGENOM" id="CLU_830104_0_0_1"/>
<evidence type="ECO:0000256" key="1">
    <source>
        <dbReference type="SAM" id="MobiDB-lite"/>
    </source>
</evidence>
<reference evidence="3" key="2">
    <citation type="submission" date="2024-10" db="UniProtKB">
        <authorList>
            <consortium name="EnsemblProtists"/>
        </authorList>
    </citation>
    <scope>IDENTIFICATION</scope>
</reference>
<feature type="compositionally biased region" description="Acidic residues" evidence="1">
    <location>
        <begin position="310"/>
        <end position="335"/>
    </location>
</feature>
<evidence type="ECO:0000313" key="3">
    <source>
        <dbReference type="EnsemblProtists" id="EOD13454"/>
    </source>
</evidence>
<dbReference type="GeneID" id="17259590"/>
<sequence>MPSKPPGSKPRPQGTKRAKSQSPALALGGAAAAVAAVAYYVLTMSKAVSLSPSDSAALKQVFFSGEPWLVECGHSVSPAFYDAEGSLPKDLRVGLLDCAAALPSGKTTIQRFKLSPPKRGPTVLLFANADAKPAVAPVDAARTGVDLAKWAARVSQPRVVSVATVQLFEAHCTKRKWCALALGAGARLPSEERAALTKLAAAARAVRFIAVDGSKLLLPDELMRVGGELPEGFELLSETPTAEQRLPPPPPPRQEREEKSEEATRTLSDAELKALRAEREAERQRLEEERLEQRRAQMQEEEAMAGNLVEEVEEEGEAEEEADEAEEEVEVEEFE</sequence>
<protein>
    <submittedName>
        <fullName evidence="3">Uncharacterized protein</fullName>
    </submittedName>
</protein>
<evidence type="ECO:0000256" key="2">
    <source>
        <dbReference type="SAM" id="Phobius"/>
    </source>
</evidence>
<dbReference type="PaxDb" id="2903-EOD13454"/>
<organism evidence="3 4">
    <name type="scientific">Emiliania huxleyi (strain CCMP1516)</name>
    <dbReference type="NCBI Taxonomy" id="280463"/>
    <lineage>
        <taxon>Eukaryota</taxon>
        <taxon>Haptista</taxon>
        <taxon>Haptophyta</taxon>
        <taxon>Prymnesiophyceae</taxon>
        <taxon>Isochrysidales</taxon>
        <taxon>Noelaerhabdaceae</taxon>
        <taxon>Emiliania</taxon>
    </lineage>
</organism>
<proteinExistence type="predicted"/>
<dbReference type="Proteomes" id="UP000013827">
    <property type="component" value="Unassembled WGS sequence"/>
</dbReference>
<keyword evidence="2" id="KW-0812">Transmembrane</keyword>
<dbReference type="EnsemblProtists" id="EOD13454">
    <property type="protein sequence ID" value="EOD13454"/>
    <property type="gene ID" value="EMIHUDRAFT_103765"/>
</dbReference>
<keyword evidence="4" id="KW-1185">Reference proteome</keyword>
<evidence type="ECO:0000313" key="4">
    <source>
        <dbReference type="Proteomes" id="UP000013827"/>
    </source>
</evidence>
<dbReference type="OMA" id="MKMFLRN"/>
<dbReference type="KEGG" id="ehx:EMIHUDRAFT_103765"/>
<accession>A0A0D3IQB9</accession>
<dbReference type="RefSeq" id="XP_005765883.1">
    <property type="nucleotide sequence ID" value="XM_005765826.1"/>
</dbReference>
<keyword evidence="2" id="KW-0472">Membrane</keyword>
<name>A0A0D3IQB9_EMIH1</name>
<feature type="region of interest" description="Disordered" evidence="1">
    <location>
        <begin position="1"/>
        <end position="22"/>
    </location>
</feature>
<feature type="compositionally biased region" description="Basic and acidic residues" evidence="1">
    <location>
        <begin position="253"/>
        <end position="298"/>
    </location>
</feature>
<feature type="region of interest" description="Disordered" evidence="1">
    <location>
        <begin position="237"/>
        <end position="335"/>
    </location>
</feature>
<reference evidence="4" key="1">
    <citation type="journal article" date="2013" name="Nature">
        <title>Pan genome of the phytoplankton Emiliania underpins its global distribution.</title>
        <authorList>
            <person name="Read B.A."/>
            <person name="Kegel J."/>
            <person name="Klute M.J."/>
            <person name="Kuo A."/>
            <person name="Lefebvre S.C."/>
            <person name="Maumus F."/>
            <person name="Mayer C."/>
            <person name="Miller J."/>
            <person name="Monier A."/>
            <person name="Salamov A."/>
            <person name="Young J."/>
            <person name="Aguilar M."/>
            <person name="Claverie J.M."/>
            <person name="Frickenhaus S."/>
            <person name="Gonzalez K."/>
            <person name="Herman E.K."/>
            <person name="Lin Y.C."/>
            <person name="Napier J."/>
            <person name="Ogata H."/>
            <person name="Sarno A.F."/>
            <person name="Shmutz J."/>
            <person name="Schroeder D."/>
            <person name="de Vargas C."/>
            <person name="Verret F."/>
            <person name="von Dassow P."/>
            <person name="Valentin K."/>
            <person name="Van de Peer Y."/>
            <person name="Wheeler G."/>
            <person name="Dacks J.B."/>
            <person name="Delwiche C.F."/>
            <person name="Dyhrman S.T."/>
            <person name="Glockner G."/>
            <person name="John U."/>
            <person name="Richards T."/>
            <person name="Worden A.Z."/>
            <person name="Zhang X."/>
            <person name="Grigoriev I.V."/>
            <person name="Allen A.E."/>
            <person name="Bidle K."/>
            <person name="Borodovsky M."/>
            <person name="Bowler C."/>
            <person name="Brownlee C."/>
            <person name="Cock J.M."/>
            <person name="Elias M."/>
            <person name="Gladyshev V.N."/>
            <person name="Groth M."/>
            <person name="Guda C."/>
            <person name="Hadaegh A."/>
            <person name="Iglesias-Rodriguez M.D."/>
            <person name="Jenkins J."/>
            <person name="Jones B.M."/>
            <person name="Lawson T."/>
            <person name="Leese F."/>
            <person name="Lindquist E."/>
            <person name="Lobanov A."/>
            <person name="Lomsadze A."/>
            <person name="Malik S.B."/>
            <person name="Marsh M.E."/>
            <person name="Mackinder L."/>
            <person name="Mock T."/>
            <person name="Mueller-Roeber B."/>
            <person name="Pagarete A."/>
            <person name="Parker M."/>
            <person name="Probert I."/>
            <person name="Quesneville H."/>
            <person name="Raines C."/>
            <person name="Rensing S.A."/>
            <person name="Riano-Pachon D.M."/>
            <person name="Richier S."/>
            <person name="Rokitta S."/>
            <person name="Shiraiwa Y."/>
            <person name="Soanes D.M."/>
            <person name="van der Giezen M."/>
            <person name="Wahlund T.M."/>
            <person name="Williams B."/>
            <person name="Wilson W."/>
            <person name="Wolfe G."/>
            <person name="Wurch L.L."/>
        </authorList>
    </citation>
    <scope>NUCLEOTIDE SEQUENCE</scope>
</reference>
<feature type="transmembrane region" description="Helical" evidence="2">
    <location>
        <begin position="21"/>
        <end position="42"/>
    </location>
</feature>
<keyword evidence="2" id="KW-1133">Transmembrane helix</keyword>
<dbReference type="AlphaFoldDB" id="A0A0D3IQB9"/>